<name>A0ABS5WGE4_9FLAO</name>
<comment type="caution">
    <text evidence="3">The sequence shown here is derived from an EMBL/GenBank/DDBJ whole genome shotgun (WGS) entry which is preliminary data.</text>
</comment>
<keyword evidence="1 3" id="KW-0378">Hydrolase</keyword>
<dbReference type="Pfam" id="PF00561">
    <property type="entry name" value="Abhydrolase_1"/>
    <property type="match status" value="1"/>
</dbReference>
<organism evidence="3 4">
    <name type="scientific">Zobellia barbeyronii</name>
    <dbReference type="NCBI Taxonomy" id="2748009"/>
    <lineage>
        <taxon>Bacteria</taxon>
        <taxon>Pseudomonadati</taxon>
        <taxon>Bacteroidota</taxon>
        <taxon>Flavobacteriia</taxon>
        <taxon>Flavobacteriales</taxon>
        <taxon>Flavobacteriaceae</taxon>
        <taxon>Zobellia</taxon>
    </lineage>
</organism>
<sequence>MTETLHSKILGTGTPLLVLHGFLGMSDNWKTLGNQYAEEGFEVHLIDQRNHGKSFWSDDFDYDLLSEDLKNYMEAHHLENAMIIGHSMGGKTAMQFACSYPDLVTKMIIADIGPKFYPPHHQPIINGLNALNLDIITSRNQADSELGKQITDFGTRQFLLKNLYWVEKGQLGFRFNLKVLSEKMNEIGENIGATDVYNGPVLFLRGDRSEYIMPNEISEFRKHFPAAEMDTIDNAGHWLHAENPKQFFEKSMVFLKS</sequence>
<dbReference type="PANTHER" id="PTHR46118">
    <property type="entry name" value="PROTEIN ABHD11"/>
    <property type="match status" value="1"/>
</dbReference>
<accession>A0ABS5WGE4</accession>
<gene>
    <name evidence="3" type="ORF">HW347_14345</name>
</gene>
<dbReference type="RefSeq" id="WP_214612473.1">
    <property type="nucleotide sequence ID" value="NZ_JACATN010000004.1"/>
</dbReference>
<evidence type="ECO:0000256" key="1">
    <source>
        <dbReference type="ARBA" id="ARBA00022801"/>
    </source>
</evidence>
<dbReference type="Gene3D" id="3.40.50.1820">
    <property type="entry name" value="alpha/beta hydrolase"/>
    <property type="match status" value="1"/>
</dbReference>
<dbReference type="GO" id="GO:0016787">
    <property type="term" value="F:hydrolase activity"/>
    <property type="evidence" value="ECO:0007669"/>
    <property type="project" value="UniProtKB-KW"/>
</dbReference>
<evidence type="ECO:0000313" key="4">
    <source>
        <dbReference type="Proteomes" id="UP000740413"/>
    </source>
</evidence>
<reference evidence="4" key="1">
    <citation type="submission" date="2023-07" db="EMBL/GenBank/DDBJ databases">
        <title>Zobellia barbeyronii sp. nov., a new marine flavobacterium, isolated from green and red algae.</title>
        <authorList>
            <person name="Nedashkovskaya O.I."/>
            <person name="Otstavnykh N."/>
            <person name="Zhukova N."/>
            <person name="Guzev K."/>
            <person name="Chausova V."/>
            <person name="Tekutyeva L."/>
            <person name="Mikhailov V."/>
            <person name="Isaeva M."/>
        </authorList>
    </citation>
    <scope>NUCLEOTIDE SEQUENCE [LARGE SCALE GENOMIC DNA]</scope>
    <source>
        <strain evidence="4">KMM 6746</strain>
    </source>
</reference>
<proteinExistence type="predicted"/>
<feature type="domain" description="AB hydrolase-1" evidence="2">
    <location>
        <begin position="15"/>
        <end position="117"/>
    </location>
</feature>
<dbReference type="Proteomes" id="UP000740413">
    <property type="component" value="Unassembled WGS sequence"/>
</dbReference>
<keyword evidence="4" id="KW-1185">Reference proteome</keyword>
<dbReference type="PRINTS" id="PR00111">
    <property type="entry name" value="ABHYDROLASE"/>
</dbReference>
<dbReference type="InterPro" id="IPR000073">
    <property type="entry name" value="AB_hydrolase_1"/>
</dbReference>
<dbReference type="PANTHER" id="PTHR46118:SF4">
    <property type="entry name" value="PROTEIN ABHD11"/>
    <property type="match status" value="1"/>
</dbReference>
<evidence type="ECO:0000259" key="2">
    <source>
        <dbReference type="Pfam" id="PF00561"/>
    </source>
</evidence>
<evidence type="ECO:0000313" key="3">
    <source>
        <dbReference type="EMBL" id="MBT2162450.1"/>
    </source>
</evidence>
<dbReference type="InterPro" id="IPR029058">
    <property type="entry name" value="AB_hydrolase_fold"/>
</dbReference>
<protein>
    <submittedName>
        <fullName evidence="3">Alpha/beta fold hydrolase</fullName>
    </submittedName>
</protein>
<dbReference type="EMBL" id="JACATN010000004">
    <property type="protein sequence ID" value="MBT2162450.1"/>
    <property type="molecule type" value="Genomic_DNA"/>
</dbReference>
<dbReference type="SUPFAM" id="SSF53474">
    <property type="entry name" value="alpha/beta-Hydrolases"/>
    <property type="match status" value="1"/>
</dbReference>